<evidence type="ECO:0000256" key="2">
    <source>
        <dbReference type="ARBA" id="ARBA00007203"/>
    </source>
</evidence>
<keyword evidence="4 7" id="KW-0747">Spliceosome</keyword>
<dbReference type="GO" id="GO:0030628">
    <property type="term" value="F:pre-mRNA 3'-splice site binding"/>
    <property type="evidence" value="ECO:0007669"/>
    <property type="project" value="UniProtKB-UniRule"/>
</dbReference>
<keyword evidence="5 7" id="KW-0508">mRNA splicing</keyword>
<dbReference type="AlphaFoldDB" id="A0A8J2T067"/>
<feature type="compositionally biased region" description="Basic and acidic residues" evidence="8">
    <location>
        <begin position="348"/>
        <end position="374"/>
    </location>
</feature>
<feature type="region of interest" description="Disordered" evidence="8">
    <location>
        <begin position="1"/>
        <end position="46"/>
    </location>
</feature>
<gene>
    <name evidence="10" type="ORF">PECAL_6P00490</name>
</gene>
<evidence type="ECO:0000256" key="5">
    <source>
        <dbReference type="ARBA" id="ARBA00023187"/>
    </source>
</evidence>
<evidence type="ECO:0000256" key="6">
    <source>
        <dbReference type="ARBA" id="ARBA00023242"/>
    </source>
</evidence>
<feature type="compositionally biased region" description="Basic and acidic residues" evidence="8">
    <location>
        <begin position="9"/>
        <end position="20"/>
    </location>
</feature>
<feature type="region of interest" description="Disordered" evidence="8">
    <location>
        <begin position="337"/>
        <end position="390"/>
    </location>
</feature>
<evidence type="ECO:0000256" key="3">
    <source>
        <dbReference type="ARBA" id="ARBA00022664"/>
    </source>
</evidence>
<dbReference type="Proteomes" id="UP000789595">
    <property type="component" value="Unassembled WGS sequence"/>
</dbReference>
<evidence type="ECO:0000256" key="7">
    <source>
        <dbReference type="RuleBase" id="RU367071"/>
    </source>
</evidence>
<name>A0A8J2T067_9STRA</name>
<dbReference type="GO" id="GO:0005681">
    <property type="term" value="C:spliceosomal complex"/>
    <property type="evidence" value="ECO:0007669"/>
    <property type="project" value="UniProtKB-UniRule"/>
</dbReference>
<dbReference type="InterPro" id="IPR021715">
    <property type="entry name" value="Slu7_dom"/>
</dbReference>
<evidence type="ECO:0000256" key="8">
    <source>
        <dbReference type="SAM" id="MobiDB-lite"/>
    </source>
</evidence>
<accession>A0A8J2T067</accession>
<feature type="region of interest" description="Disordered" evidence="8">
    <location>
        <begin position="485"/>
        <end position="542"/>
    </location>
</feature>
<keyword evidence="11" id="KW-1185">Reference proteome</keyword>
<dbReference type="Pfam" id="PF11708">
    <property type="entry name" value="Slu7"/>
    <property type="match status" value="1"/>
</dbReference>
<feature type="domain" description="Pre-mRNA-splicing factor SLU7" evidence="9">
    <location>
        <begin position="172"/>
        <end position="437"/>
    </location>
</feature>
<feature type="region of interest" description="Disordered" evidence="8">
    <location>
        <begin position="199"/>
        <end position="237"/>
    </location>
</feature>
<dbReference type="GO" id="GO:0000398">
    <property type="term" value="P:mRNA splicing, via spliceosome"/>
    <property type="evidence" value="ECO:0007669"/>
    <property type="project" value="UniProtKB-UniRule"/>
</dbReference>
<evidence type="ECO:0000259" key="9">
    <source>
        <dbReference type="Pfam" id="PF11708"/>
    </source>
</evidence>
<evidence type="ECO:0000256" key="4">
    <source>
        <dbReference type="ARBA" id="ARBA00022728"/>
    </source>
</evidence>
<dbReference type="PANTHER" id="PTHR12942:SF2">
    <property type="entry name" value="PRE-MRNA-SPLICING FACTOR SLU7"/>
    <property type="match status" value="1"/>
</dbReference>
<protein>
    <recommendedName>
        <fullName evidence="7">Pre-mRNA-splicing factor SLU7</fullName>
    </recommendedName>
</protein>
<keyword evidence="3 7" id="KW-0507">mRNA processing</keyword>
<sequence length="570" mass="62761">MASKPPQTARERQKERELMEARQAGTAAPALDKERGGEMINPHNPEFLTKKPWYLGDDAGPTLSHQGVGSTPVGEVSLAEAEADVARRRSAWKAQTSGDGPPVVPVGTWIEALRRGKAPHLPCKVKAVRLDGTLDVEFENGQIGRRTPRAHCKLPKSAMGARAGLEKLGKVAYDAKRDRWHGYDGDGYHQDQVKKYEEQDAARAARSQNKPQSDDDSDSDAEDQEDDGYRQNDAGATDFQKRFARQGGVGGAQMKTTVRNLRIREDTAKYLRNLDPESAFYDPKSRAMRENPTPHLGDPKDLIYAGDNFARATGDALELAKTSCFAWDAERRGTKAGGDVVHTQADPSRTELARRDFEKKRKEADQQKQREIAERYGSAAAADDPDERALRGARATSERYVEYGADGRVIKGAPVAARQSRYAEDVHESGHDCVWGSYFCAATFRWGYADDHSTTRHSYATGEAGRRANDAAVARMTQPVERPMLANSKSGTTAAPPSRASLYGEADASQQLDEAKVREAMARQKPAKEAGDGKRKYNSLATTDVTAEEMEAYRRTKVAKDDPMAKFLGE</sequence>
<comment type="caution">
    <text evidence="10">The sequence shown here is derived from an EMBL/GenBank/DDBJ whole genome shotgun (WGS) entry which is preliminary data.</text>
</comment>
<feature type="compositionally biased region" description="Basic and acidic residues" evidence="8">
    <location>
        <begin position="513"/>
        <end position="535"/>
    </location>
</feature>
<feature type="compositionally biased region" description="Acidic residues" evidence="8">
    <location>
        <begin position="214"/>
        <end position="226"/>
    </location>
</feature>
<evidence type="ECO:0000313" key="11">
    <source>
        <dbReference type="Proteomes" id="UP000789595"/>
    </source>
</evidence>
<evidence type="ECO:0000256" key="1">
    <source>
        <dbReference type="ARBA" id="ARBA00004123"/>
    </source>
</evidence>
<dbReference type="InterPro" id="IPR039974">
    <property type="entry name" value="Splicing_factor_SLU7"/>
</dbReference>
<comment type="function">
    <text evidence="7">Involved in pre-mRNA splicing.</text>
</comment>
<dbReference type="OrthoDB" id="249612at2759"/>
<evidence type="ECO:0000313" key="10">
    <source>
        <dbReference type="EMBL" id="CAH0378464.1"/>
    </source>
</evidence>
<dbReference type="PANTHER" id="PTHR12942">
    <property type="entry name" value="STEP II SPLICING FACTOR SLU7"/>
    <property type="match status" value="1"/>
</dbReference>
<comment type="similarity">
    <text evidence="2 7">Belongs to the SLU7 family.</text>
</comment>
<comment type="subunit">
    <text evidence="7">Associated with the spliceosome.</text>
</comment>
<organism evidence="10 11">
    <name type="scientific">Pelagomonas calceolata</name>
    <dbReference type="NCBI Taxonomy" id="35677"/>
    <lineage>
        <taxon>Eukaryota</taxon>
        <taxon>Sar</taxon>
        <taxon>Stramenopiles</taxon>
        <taxon>Ochrophyta</taxon>
        <taxon>Pelagophyceae</taxon>
        <taxon>Pelagomonadales</taxon>
        <taxon>Pelagomonadaceae</taxon>
        <taxon>Pelagomonas</taxon>
    </lineage>
</organism>
<keyword evidence="6 7" id="KW-0539">Nucleus</keyword>
<dbReference type="EMBL" id="CAKKNE010000006">
    <property type="protein sequence ID" value="CAH0378464.1"/>
    <property type="molecule type" value="Genomic_DNA"/>
</dbReference>
<reference evidence="10" key="1">
    <citation type="submission" date="2021-11" db="EMBL/GenBank/DDBJ databases">
        <authorList>
            <consortium name="Genoscope - CEA"/>
            <person name="William W."/>
        </authorList>
    </citation>
    <scope>NUCLEOTIDE SEQUENCE</scope>
</reference>
<proteinExistence type="inferred from homology"/>
<comment type="subcellular location">
    <subcellularLocation>
        <location evidence="1 7">Nucleus</location>
    </subcellularLocation>
</comment>